<keyword evidence="2" id="KW-0067">ATP-binding</keyword>
<dbReference type="InterPro" id="IPR007111">
    <property type="entry name" value="NACHT_NTPase"/>
</dbReference>
<accession>E2Q164</accession>
<dbReference type="eggNOG" id="COG5635">
    <property type="taxonomic scope" value="Bacteria"/>
</dbReference>
<evidence type="ECO:0000313" key="2">
    <source>
        <dbReference type="EMBL" id="EFG08569.1"/>
    </source>
</evidence>
<proteinExistence type="predicted"/>
<dbReference type="Proteomes" id="UP000002357">
    <property type="component" value="Chromosome"/>
</dbReference>
<name>E2Q164_STRCL</name>
<dbReference type="GO" id="GO:0005524">
    <property type="term" value="F:ATP binding"/>
    <property type="evidence" value="ECO:0007669"/>
    <property type="project" value="UniProtKB-KW"/>
</dbReference>
<dbReference type="Pfam" id="PF05729">
    <property type="entry name" value="NACHT"/>
    <property type="match status" value="1"/>
</dbReference>
<feature type="domain" description="NACHT" evidence="1">
    <location>
        <begin position="249"/>
        <end position="577"/>
    </location>
</feature>
<sequence>MDAAAAVAARLASTAVAPLVRKLFTPQPDGARLVDKPVRISGLVSFRGERRTLGEKELRRLATELVDRAAASYGPHEAPSPETRRELADALALALHSLGDLDMDDVQAVRLGPEAFTARLARPRHLSAAAEAYYEPLLHTAGLHILNFFSQRSSFVPRTLTEQTRTLDRLVALTDLLLERLPSRPAEDARFEDRYTRHIAAKHSELTIHGLDLRQARAWHLDSAYVSLEAADATTSVPRPADRALSGRDRVLLRGGAGSGKTTLVQWLAVTAARQKYEEFGDHLDHLVGRIPFVLPLRRVIRDGRPPTPDEFLRAVRSVLAGAEPPGWTDRVLSAGRALVLVDGIDEIPQRERETTRRWLRELMADFPGNLWLVTARPSAVDADWLAAEGFTELTLATMSHDDVTRFVHRWHTAAAAPASLAGTLLTAVRVSTDLGRLAVNPLMCGMLCALHRERNGFLPHSRKELYEAALRMLLERRDLERGVQDELSLSSETQILLLQRLAHWMIRNDTAEMERADAVAQLGRALELMHHVTAPADRVLTHLLERSGLIREPAHDRIDFVHRTFQDYLGAKALVEEGDFPLLLKNAHRDQWEDVVRMAVALGRPAERDRILRGLVAGDSDELFDLRGVLLAFACLEQAPEVYPETRSLITGLTAEIIPPKNTPHAMALSNFGGSLALGLLPGPEGLSDDEARGTVLAASYIGTDAALPVLARFRHHPSLRIRSQLVWSWYRFDCRRYADEVIAHLDPADLYFTVPGVEHAHALTALGGRERVHLPSGADPSAVAEHLDTERVTHVWVELGRTSEEYWAWVRDFPRLHTLVLEDDAVRAAASPYLPPHLTVLPWPGEGRYTERTP</sequence>
<dbReference type="PANTHER" id="PTHR46844:SF1">
    <property type="entry name" value="SLR5058 PROTEIN"/>
    <property type="match status" value="1"/>
</dbReference>
<dbReference type="KEGG" id="sclf:BB341_11210"/>
<evidence type="ECO:0000259" key="1">
    <source>
        <dbReference type="PROSITE" id="PS50837"/>
    </source>
</evidence>
<dbReference type="PANTHER" id="PTHR46844">
    <property type="entry name" value="SLR5058 PROTEIN"/>
    <property type="match status" value="1"/>
</dbReference>
<dbReference type="AlphaFoldDB" id="E2Q164"/>
<dbReference type="EMBL" id="CM000913">
    <property type="protein sequence ID" value="EFG08569.1"/>
    <property type="molecule type" value="Genomic_DNA"/>
</dbReference>
<dbReference type="GeneID" id="93729998"/>
<gene>
    <name evidence="2" type="ORF">SCLAV_3497</name>
</gene>
<keyword evidence="2" id="KW-0547">Nucleotide-binding</keyword>
<dbReference type="PROSITE" id="PS50837">
    <property type="entry name" value="NACHT"/>
    <property type="match status" value="1"/>
</dbReference>
<dbReference type="RefSeq" id="WP_003961438.1">
    <property type="nucleotide sequence ID" value="NZ_CM000913.1"/>
</dbReference>
<dbReference type="SUPFAM" id="SSF52540">
    <property type="entry name" value="P-loop containing nucleoside triphosphate hydrolases"/>
    <property type="match status" value="1"/>
</dbReference>
<protein>
    <submittedName>
        <fullName evidence="2">Large ATP-binding protein</fullName>
    </submittedName>
</protein>
<keyword evidence="3" id="KW-1185">Reference proteome</keyword>
<dbReference type="InterPro" id="IPR054547">
    <property type="entry name" value="NNH1"/>
</dbReference>
<dbReference type="Gene3D" id="3.40.50.300">
    <property type="entry name" value="P-loop containing nucleotide triphosphate hydrolases"/>
    <property type="match status" value="1"/>
</dbReference>
<organism evidence="2 3">
    <name type="scientific">Streptomyces clavuligerus</name>
    <dbReference type="NCBI Taxonomy" id="1901"/>
    <lineage>
        <taxon>Bacteria</taxon>
        <taxon>Bacillati</taxon>
        <taxon>Actinomycetota</taxon>
        <taxon>Actinomycetes</taxon>
        <taxon>Kitasatosporales</taxon>
        <taxon>Streptomycetaceae</taxon>
        <taxon>Streptomyces</taxon>
    </lineage>
</organism>
<dbReference type="Pfam" id="PF22733">
    <property type="entry name" value="NNH1"/>
    <property type="match status" value="1"/>
</dbReference>
<dbReference type="OrthoDB" id="135105at2"/>
<dbReference type="STRING" id="1901.BB341_11210"/>
<evidence type="ECO:0000313" key="3">
    <source>
        <dbReference type="Proteomes" id="UP000002357"/>
    </source>
</evidence>
<reference evidence="2 3" key="1">
    <citation type="journal article" date="2010" name="Genome Biol. Evol.">
        <title>The sequence of a 1.8-mb bacterial linear plasmid reveals a rich evolutionary reservoir of secondary metabolic pathways.</title>
        <authorList>
            <person name="Medema M.H."/>
            <person name="Trefzer A."/>
            <person name="Kovalchuk A."/>
            <person name="van den Berg M."/>
            <person name="Mueller U."/>
            <person name="Heijne W."/>
            <person name="Wu L."/>
            <person name="Alam M.T."/>
            <person name="Ronning C.M."/>
            <person name="Nierman W.C."/>
            <person name="Bovenberg R.A.L."/>
            <person name="Breitling R."/>
            <person name="Takano E."/>
        </authorList>
    </citation>
    <scope>NUCLEOTIDE SEQUENCE [LARGE SCALE GENOMIC DNA]</scope>
    <source>
        <strain evidence="3">ATCC 27064 / DSM 738 / JCM 4710 / NBRC 13307 / NCIMB 12785 / NRRL 3585 / VKM Ac-602</strain>
    </source>
</reference>
<dbReference type="InterPro" id="IPR027417">
    <property type="entry name" value="P-loop_NTPase"/>
</dbReference>